<dbReference type="KEGG" id="egl:EGR_11222"/>
<reference evidence="1 2" key="1">
    <citation type="journal article" date="2013" name="Nat. Genet.">
        <title>The genome of the hydatid tapeworm Echinococcus granulosus.</title>
        <authorList>
            <person name="Zheng H."/>
            <person name="Zhang W."/>
            <person name="Zhang L."/>
            <person name="Zhang Z."/>
            <person name="Li J."/>
            <person name="Lu G."/>
            <person name="Zhu Y."/>
            <person name="Wang Y."/>
            <person name="Huang Y."/>
            <person name="Liu J."/>
            <person name="Kang H."/>
            <person name="Chen J."/>
            <person name="Wang L."/>
            <person name="Chen A."/>
            <person name="Yu S."/>
            <person name="Gao Z."/>
            <person name="Jin L."/>
            <person name="Gu W."/>
            <person name="Wang Z."/>
            <person name="Zhao L."/>
            <person name="Shi B."/>
            <person name="Wen H."/>
            <person name="Lin R."/>
            <person name="Jones M.K."/>
            <person name="Brejova B."/>
            <person name="Vinar T."/>
            <person name="Zhao G."/>
            <person name="McManus D.P."/>
            <person name="Chen Z."/>
            <person name="Zhou Y."/>
            <person name="Wang S."/>
        </authorList>
    </citation>
    <scope>NUCLEOTIDE SEQUENCE [LARGE SCALE GENOMIC DNA]</scope>
</reference>
<dbReference type="EMBL" id="APAU02000538">
    <property type="protein sequence ID" value="EUB53921.1"/>
    <property type="molecule type" value="Genomic_DNA"/>
</dbReference>
<comment type="caution">
    <text evidence="1">The sequence shown here is derived from an EMBL/GenBank/DDBJ whole genome shotgun (WGS) entry which is preliminary data.</text>
</comment>
<sequence>MRKSSTSCKVPEVHQCRIPFFIEPANANNSGTIVGLDFDKFYD</sequence>
<dbReference type="AlphaFoldDB" id="W6U0E0"/>
<keyword evidence="2" id="KW-1185">Reference proteome</keyword>
<evidence type="ECO:0000313" key="1">
    <source>
        <dbReference type="EMBL" id="EUB53921.1"/>
    </source>
</evidence>
<organism evidence="1 2">
    <name type="scientific">Echinococcus granulosus</name>
    <name type="common">Hydatid tapeworm</name>
    <dbReference type="NCBI Taxonomy" id="6210"/>
    <lineage>
        <taxon>Eukaryota</taxon>
        <taxon>Metazoa</taxon>
        <taxon>Spiralia</taxon>
        <taxon>Lophotrochozoa</taxon>
        <taxon>Platyhelminthes</taxon>
        <taxon>Cestoda</taxon>
        <taxon>Eucestoda</taxon>
        <taxon>Cyclophyllidea</taxon>
        <taxon>Taeniidae</taxon>
        <taxon>Echinococcus</taxon>
        <taxon>Echinococcus granulosus group</taxon>
    </lineage>
</organism>
<evidence type="ECO:0000313" key="2">
    <source>
        <dbReference type="Proteomes" id="UP000019149"/>
    </source>
</evidence>
<dbReference type="CTD" id="36346935"/>
<dbReference type="RefSeq" id="XP_024345117.1">
    <property type="nucleotide sequence ID" value="XM_024500469.1"/>
</dbReference>
<dbReference type="Proteomes" id="UP000019149">
    <property type="component" value="Unassembled WGS sequence"/>
</dbReference>
<dbReference type="GeneID" id="36346935"/>
<gene>
    <name evidence="1" type="ORF">EGR_11222</name>
</gene>
<proteinExistence type="predicted"/>
<accession>W6U0E0</accession>
<name>W6U0E0_ECHGR</name>
<protein>
    <submittedName>
        <fullName evidence="1">Uncharacterized protein</fullName>
    </submittedName>
</protein>